<gene>
    <name evidence="3" type="ORF">JHL22_01175</name>
</gene>
<dbReference type="Proteomes" id="UP000635316">
    <property type="component" value="Unassembled WGS sequence"/>
</dbReference>
<comment type="caution">
    <text evidence="3">The sequence shown here is derived from an EMBL/GenBank/DDBJ whole genome shotgun (WGS) entry which is preliminary data.</text>
</comment>
<dbReference type="PROSITE" id="PS50234">
    <property type="entry name" value="VWFA"/>
    <property type="match status" value="1"/>
</dbReference>
<organism evidence="3 4">
    <name type="scientific">Advenella mandrilli</name>
    <dbReference type="NCBI Taxonomy" id="2800330"/>
    <lineage>
        <taxon>Bacteria</taxon>
        <taxon>Pseudomonadati</taxon>
        <taxon>Pseudomonadota</taxon>
        <taxon>Betaproteobacteria</taxon>
        <taxon>Burkholderiales</taxon>
        <taxon>Alcaligenaceae</taxon>
    </lineage>
</organism>
<dbReference type="InterPro" id="IPR002035">
    <property type="entry name" value="VWF_A"/>
</dbReference>
<dbReference type="SUPFAM" id="SSF53300">
    <property type="entry name" value="vWA-like"/>
    <property type="match status" value="1"/>
</dbReference>
<feature type="chain" id="PRO_5047367538" evidence="1">
    <location>
        <begin position="23"/>
        <end position="581"/>
    </location>
</feature>
<dbReference type="Pfam" id="PF13519">
    <property type="entry name" value="VWA_2"/>
    <property type="match status" value="1"/>
</dbReference>
<name>A0ABS1EB79_9BURK</name>
<protein>
    <submittedName>
        <fullName evidence="3">VWA domain-containing protein</fullName>
    </submittedName>
</protein>
<evidence type="ECO:0000313" key="3">
    <source>
        <dbReference type="EMBL" id="MBK1779819.1"/>
    </source>
</evidence>
<reference evidence="3 4" key="1">
    <citation type="submission" date="2020-12" db="EMBL/GenBank/DDBJ databases">
        <authorList>
            <person name="Lu T."/>
            <person name="Wang Q."/>
            <person name="Han X."/>
        </authorList>
    </citation>
    <scope>NUCLEOTIDE SEQUENCE [LARGE SCALE GENOMIC DNA]</scope>
    <source>
        <strain evidence="3 4">WQ 585</strain>
    </source>
</reference>
<accession>A0ABS1EB79</accession>
<evidence type="ECO:0000259" key="2">
    <source>
        <dbReference type="PROSITE" id="PS50234"/>
    </source>
</evidence>
<feature type="domain" description="VWFA" evidence="2">
    <location>
        <begin position="25"/>
        <end position="204"/>
    </location>
</feature>
<keyword evidence="4" id="KW-1185">Reference proteome</keyword>
<dbReference type="SMART" id="SM00327">
    <property type="entry name" value="VWA"/>
    <property type="match status" value="1"/>
</dbReference>
<feature type="signal peptide" evidence="1">
    <location>
        <begin position="1"/>
        <end position="22"/>
    </location>
</feature>
<sequence>MLKICKPVALLMMLTASAYTLANERAIIVFDGSGSMWGQIDGKPKHEIAQQALRNMLETVPDTMELGLMAYGHREKGSCTDIEMLVPPGQANKTAVLQAVQNMKFLGKTPLSAAVQQAANALRYTEDKATVILITDGEETCQADPCALGTELKQSGVDFTTHVVGFGLTRQQGEQVACLAHNTGGQYFEASNAAHLSKAMNAALAAVHTAPVANVAPPAPLPTPSLPSATVSGPEVARAGTVIEVTWSGPNDSGDYITIVTPDAKDSEYGVYQRTASGEVLRLQAPDALGAHEIRYVQNKDRKVLARQTIELMSVEATVSGPESIGAGGTIEVQWTGPDSPGDYITVVEAGAPDKEYNHYARTSARNPVSLLVPDGLGNYEIRYVLNSSKRVLASQPLTITPVLARLELMNTAVPGGKVTVAWTGPDNKSDYVTVVPKGAPANKYLDYARTSSGSPLVLKMPAEVGEYELRYVLDSSKRVLASLPVTLAETAGSITAPASVAAGSVIEVTWSGPGNRQDFIEVVPMDATPDTAPLAATRVSQGSPLSVHAPAIPGVYQVRYMMRDTKEVLTSTQVEVKPNP</sequence>
<proteinExistence type="predicted"/>
<dbReference type="InterPro" id="IPR036465">
    <property type="entry name" value="vWFA_dom_sf"/>
</dbReference>
<keyword evidence="1" id="KW-0732">Signal</keyword>
<dbReference type="EMBL" id="JAENGP010000001">
    <property type="protein sequence ID" value="MBK1779819.1"/>
    <property type="molecule type" value="Genomic_DNA"/>
</dbReference>
<evidence type="ECO:0000313" key="4">
    <source>
        <dbReference type="Proteomes" id="UP000635316"/>
    </source>
</evidence>
<evidence type="ECO:0000256" key="1">
    <source>
        <dbReference type="SAM" id="SignalP"/>
    </source>
</evidence>
<dbReference type="Gene3D" id="3.40.50.410">
    <property type="entry name" value="von Willebrand factor, type A domain"/>
    <property type="match status" value="1"/>
</dbReference>